<dbReference type="EMBL" id="BOOC01000040">
    <property type="protein sequence ID" value="GIH43496.1"/>
    <property type="molecule type" value="Genomic_DNA"/>
</dbReference>
<name>A0ABQ4G8T4_9ACTN</name>
<accession>A0ABQ4G8T4</accession>
<gene>
    <name evidence="1" type="ORF">Mco01_64960</name>
</gene>
<sequence length="207" mass="23571">MSAGGYLPEFFDPMSTDHVSWAICRELERQPLVMFEPEIPRFNGSGLYAIYYRGASVGLYEPLVPYKIPIYVGQAESHNSATGRGARTPDRLWKRISGHKRSIIEGGLPIEEFGVRLLRLPDVHANLGENALRVNYLPVWNAVLPGFGSNEQGSSTRRSARTKWDTVHQGRSRTYGDERYDRQELIEAVEEHIAVQISHYDEAPWRE</sequence>
<evidence type="ECO:0008006" key="3">
    <source>
        <dbReference type="Google" id="ProtNLM"/>
    </source>
</evidence>
<evidence type="ECO:0000313" key="2">
    <source>
        <dbReference type="Proteomes" id="UP000603904"/>
    </source>
</evidence>
<evidence type="ECO:0000313" key="1">
    <source>
        <dbReference type="EMBL" id="GIH43496.1"/>
    </source>
</evidence>
<dbReference type="InterPro" id="IPR018575">
    <property type="entry name" value="Restrct_endonuc_II_Eco29kI"/>
</dbReference>
<organism evidence="1 2">
    <name type="scientific">Microbispora corallina</name>
    <dbReference type="NCBI Taxonomy" id="83302"/>
    <lineage>
        <taxon>Bacteria</taxon>
        <taxon>Bacillati</taxon>
        <taxon>Actinomycetota</taxon>
        <taxon>Actinomycetes</taxon>
        <taxon>Streptosporangiales</taxon>
        <taxon>Streptosporangiaceae</taxon>
        <taxon>Microbispora</taxon>
    </lineage>
</organism>
<reference evidence="1 2" key="1">
    <citation type="submission" date="2021-01" db="EMBL/GenBank/DDBJ databases">
        <title>Whole genome shotgun sequence of Microbispora corallina NBRC 16416.</title>
        <authorList>
            <person name="Komaki H."/>
            <person name="Tamura T."/>
        </authorList>
    </citation>
    <scope>NUCLEOTIDE SEQUENCE [LARGE SCALE GENOMIC DNA]</scope>
    <source>
        <strain evidence="1 2">NBRC 16416</strain>
    </source>
</reference>
<proteinExistence type="predicted"/>
<keyword evidence="2" id="KW-1185">Reference proteome</keyword>
<protein>
    <recommendedName>
        <fullName evidence="3">Restriction endonuclease</fullName>
    </recommendedName>
</protein>
<dbReference type="Pfam" id="PF09517">
    <property type="entry name" value="RE_Eco29kI"/>
    <property type="match status" value="1"/>
</dbReference>
<dbReference type="Proteomes" id="UP000603904">
    <property type="component" value="Unassembled WGS sequence"/>
</dbReference>
<comment type="caution">
    <text evidence="1">The sequence shown here is derived from an EMBL/GenBank/DDBJ whole genome shotgun (WGS) entry which is preliminary data.</text>
</comment>